<dbReference type="AlphaFoldDB" id="A0A6J7XS06"/>
<dbReference type="Pfam" id="PF01497">
    <property type="entry name" value="Peripla_BP_2"/>
    <property type="match status" value="1"/>
</dbReference>
<dbReference type="Gene3D" id="3.40.50.1980">
    <property type="entry name" value="Nitrogenase molybdenum iron protein domain"/>
    <property type="match status" value="2"/>
</dbReference>
<dbReference type="InterPro" id="IPR050902">
    <property type="entry name" value="ABC_Transporter_SBP"/>
</dbReference>
<evidence type="ECO:0000313" key="2">
    <source>
        <dbReference type="EMBL" id="CAB5240184.1"/>
    </source>
</evidence>
<reference evidence="2" key="1">
    <citation type="submission" date="2020-05" db="EMBL/GenBank/DDBJ databases">
        <authorList>
            <person name="Chiriac C."/>
            <person name="Salcher M."/>
            <person name="Ghai R."/>
            <person name="Kavagutti S V."/>
        </authorList>
    </citation>
    <scope>NUCLEOTIDE SEQUENCE</scope>
</reference>
<dbReference type="PROSITE" id="PS51257">
    <property type="entry name" value="PROKAR_LIPOPROTEIN"/>
    <property type="match status" value="1"/>
</dbReference>
<organism evidence="2">
    <name type="scientific">freshwater metagenome</name>
    <dbReference type="NCBI Taxonomy" id="449393"/>
    <lineage>
        <taxon>unclassified sequences</taxon>
        <taxon>metagenomes</taxon>
        <taxon>ecological metagenomes</taxon>
    </lineage>
</organism>
<feature type="domain" description="Fe/B12 periplasmic-binding" evidence="1">
    <location>
        <begin position="54"/>
        <end position="309"/>
    </location>
</feature>
<proteinExistence type="predicted"/>
<dbReference type="PROSITE" id="PS50983">
    <property type="entry name" value="FE_B12_PBP"/>
    <property type="match status" value="1"/>
</dbReference>
<dbReference type="InterPro" id="IPR002491">
    <property type="entry name" value="ABC_transptr_periplasmic_BD"/>
</dbReference>
<protein>
    <submittedName>
        <fullName evidence="2">Unannotated protein</fullName>
    </submittedName>
</protein>
<sequence length="309" mass="31910">MRKVHLLIATLMLCVLSGCGGEPRVDSAQIHDSDVTSVTLSADEISLEVPTSKRVIALANGAAEIVAALGLKNILVGRDIASTDAQLLSVPIVTSGHQVIPEKIIAAHPDVVLIDASTGPQSAIDQIVASGISVKKIPESWTLVDISPKVLAIGDALGVSSGATALNTRIQAEIQRASVHMKKAPRMVFLYLRGTSSIYLMGGPGSGADSLLDAIGARDVGAEVMPHPFNTLTAEALAQINPEIILVMTKGLESVGGVTGLVALPGVGQTDAGKNSRIIAVDDSLLLSFGPRTPSMLALLSKEIMKVAA</sequence>
<gene>
    <name evidence="2" type="ORF">UFOPK3554_00703</name>
</gene>
<dbReference type="PANTHER" id="PTHR30535">
    <property type="entry name" value="VITAMIN B12-BINDING PROTEIN"/>
    <property type="match status" value="1"/>
</dbReference>
<dbReference type="PANTHER" id="PTHR30535:SF4">
    <property type="entry name" value="HEMIN-BINDING PERIPLASMIC PROTEIN HMUT"/>
    <property type="match status" value="1"/>
</dbReference>
<dbReference type="SUPFAM" id="SSF53807">
    <property type="entry name" value="Helical backbone' metal receptor"/>
    <property type="match status" value="1"/>
</dbReference>
<evidence type="ECO:0000259" key="1">
    <source>
        <dbReference type="PROSITE" id="PS50983"/>
    </source>
</evidence>
<name>A0A6J7XS06_9ZZZZ</name>
<dbReference type="EMBL" id="CAFBSG010000008">
    <property type="protein sequence ID" value="CAB5240184.1"/>
    <property type="molecule type" value="Genomic_DNA"/>
</dbReference>
<accession>A0A6J7XS06</accession>